<feature type="region of interest" description="Disordered" evidence="1">
    <location>
        <begin position="197"/>
        <end position="224"/>
    </location>
</feature>
<dbReference type="AlphaFoldDB" id="A0A419X8Q4"/>
<gene>
    <name evidence="2" type="ORF">BXY64_0974</name>
</gene>
<dbReference type="Proteomes" id="UP000284531">
    <property type="component" value="Unassembled WGS sequence"/>
</dbReference>
<evidence type="ECO:0000313" key="3">
    <source>
        <dbReference type="Proteomes" id="UP000284531"/>
    </source>
</evidence>
<dbReference type="EMBL" id="RAPQ01000008">
    <property type="protein sequence ID" value="RKE03960.1"/>
    <property type="molecule type" value="Genomic_DNA"/>
</dbReference>
<organism evidence="2 3">
    <name type="scientific">Marinifilum flexuosum</name>
    <dbReference type="NCBI Taxonomy" id="1117708"/>
    <lineage>
        <taxon>Bacteria</taxon>
        <taxon>Pseudomonadati</taxon>
        <taxon>Bacteroidota</taxon>
        <taxon>Bacteroidia</taxon>
        <taxon>Marinilabiliales</taxon>
        <taxon>Marinifilaceae</taxon>
    </lineage>
</organism>
<evidence type="ECO:0000313" key="2">
    <source>
        <dbReference type="EMBL" id="RKE03960.1"/>
    </source>
</evidence>
<comment type="caution">
    <text evidence="2">The sequence shown here is derived from an EMBL/GenBank/DDBJ whole genome shotgun (WGS) entry which is preliminary data.</text>
</comment>
<accession>A0A419X8Q4</accession>
<keyword evidence="3" id="KW-1185">Reference proteome</keyword>
<protein>
    <submittedName>
        <fullName evidence="2">Uncharacterized protein</fullName>
    </submittedName>
</protein>
<evidence type="ECO:0000256" key="1">
    <source>
        <dbReference type="SAM" id="MobiDB-lite"/>
    </source>
</evidence>
<reference evidence="2 3" key="1">
    <citation type="submission" date="2018-09" db="EMBL/GenBank/DDBJ databases">
        <title>Genomic Encyclopedia of Archaeal and Bacterial Type Strains, Phase II (KMG-II): from individual species to whole genera.</title>
        <authorList>
            <person name="Goeker M."/>
        </authorList>
    </citation>
    <scope>NUCLEOTIDE SEQUENCE [LARGE SCALE GENOMIC DNA]</scope>
    <source>
        <strain evidence="2 3">DSM 21950</strain>
    </source>
</reference>
<name>A0A419X8Q4_9BACT</name>
<proteinExistence type="predicted"/>
<sequence>MDIEFRDQIMNYYQENLDFAQQVKDKVGLPVWDYTIYNTYDVDKLAFIPCARENSNYTEGVIIILHDNATGKLLFNYTDRYNFDAYLNPLVEVGYDNVPDRTYIMSLFLLFDKKLFNYIDCDILADLGYLLGSMNQTGTKAGSFEEECRMEYVETEIDHWVDTYVGGELISHKYSHSSREYNFEWICREVAGEREKLPWGNQEGGGGNPPEDPTKWSPKNAEPKKLKDCDELNSIDKKSWFNLSNGDRIAHLMDAMRYENKVWQNGGHIDLNNIFDFGSMGSDNYAAEFAGRVIINGITIDMTVSMSVMGYDNIYTEGEYVHLPDKFNANTNGYSKTGYWAGYEYFVKNSLTGGSCAVLLSIKLGENSNLDETNLNLFKNALKECND</sequence>